<comment type="similarity">
    <text evidence="1">Belongs to the WrbA family.</text>
</comment>
<dbReference type="SUPFAM" id="SSF52218">
    <property type="entry name" value="Flavoproteins"/>
    <property type="match status" value="1"/>
</dbReference>
<keyword evidence="2" id="KW-0285">Flavoprotein</keyword>
<dbReference type="AlphaFoldDB" id="A0A395JLS4"/>
<dbReference type="EMBL" id="QNRT01000002">
    <property type="protein sequence ID" value="RBP51549.1"/>
    <property type="molecule type" value="Genomic_DNA"/>
</dbReference>
<keyword evidence="6" id="KW-1185">Reference proteome</keyword>
<dbReference type="NCBIfam" id="TIGR01755">
    <property type="entry name" value="flav_wrbA"/>
    <property type="match status" value="1"/>
</dbReference>
<dbReference type="RefSeq" id="WP_113954310.1">
    <property type="nucleotide sequence ID" value="NZ_QNRT01000002.1"/>
</dbReference>
<dbReference type="InterPro" id="IPR005025">
    <property type="entry name" value="FMN_Rdtase-like_dom"/>
</dbReference>
<dbReference type="PANTHER" id="PTHR30546">
    <property type="entry name" value="FLAVODOXIN-RELATED PROTEIN WRBA-RELATED"/>
    <property type="match status" value="1"/>
</dbReference>
<evidence type="ECO:0000313" key="5">
    <source>
        <dbReference type="EMBL" id="RBP51549.1"/>
    </source>
</evidence>
<proteinExistence type="inferred from homology"/>
<dbReference type="InterPro" id="IPR008254">
    <property type="entry name" value="Flavodoxin/NO_synth"/>
</dbReference>
<organism evidence="5 6">
    <name type="scientific">Arenicella xantha</name>
    <dbReference type="NCBI Taxonomy" id="644221"/>
    <lineage>
        <taxon>Bacteria</taxon>
        <taxon>Pseudomonadati</taxon>
        <taxon>Pseudomonadota</taxon>
        <taxon>Gammaproteobacteria</taxon>
        <taxon>Arenicellales</taxon>
        <taxon>Arenicellaceae</taxon>
        <taxon>Arenicella</taxon>
    </lineage>
</organism>
<dbReference type="Proteomes" id="UP000253083">
    <property type="component" value="Unassembled WGS sequence"/>
</dbReference>
<evidence type="ECO:0000256" key="3">
    <source>
        <dbReference type="ARBA" id="ARBA00022643"/>
    </source>
</evidence>
<dbReference type="PANTHER" id="PTHR30546:SF23">
    <property type="entry name" value="FLAVOPROTEIN-LIKE PROTEIN YCP4-RELATED"/>
    <property type="match status" value="1"/>
</dbReference>
<protein>
    <submittedName>
        <fullName evidence="5">NAD(P)H dehydrogenase (Quinone)</fullName>
    </submittedName>
</protein>
<comment type="caution">
    <text evidence="5">The sequence shown here is derived from an EMBL/GenBank/DDBJ whole genome shotgun (WGS) entry which is preliminary data.</text>
</comment>
<name>A0A395JLS4_9GAMM</name>
<evidence type="ECO:0000256" key="1">
    <source>
        <dbReference type="ARBA" id="ARBA00006961"/>
    </source>
</evidence>
<dbReference type="GO" id="GO:0010181">
    <property type="term" value="F:FMN binding"/>
    <property type="evidence" value="ECO:0007669"/>
    <property type="project" value="InterPro"/>
</dbReference>
<accession>A0A395JLS4</accession>
<dbReference type="InParanoid" id="A0A395JLS4"/>
<gene>
    <name evidence="5" type="ORF">DFR28_102979</name>
</gene>
<sequence>MNILILYHSRLGSVQKMARLIARGVESVEGCNAMLRSVPEIRNTETQPAPDNESGDAPIELSELAACDALILGSPTRFGNMSSALKHLLDSTSSIWMSGELSGKPAAVFTSSSSMHGGQESTLLSMMIPLLHHGMLITGIPFTEPALARTKTGGTPYGASHVAGSSNSIEISADERELCIALGKRVAHYAQKLAA</sequence>
<dbReference type="Gene3D" id="3.40.50.360">
    <property type="match status" value="1"/>
</dbReference>
<dbReference type="Pfam" id="PF03358">
    <property type="entry name" value="FMN_red"/>
    <property type="match status" value="1"/>
</dbReference>
<dbReference type="GO" id="GO:0016020">
    <property type="term" value="C:membrane"/>
    <property type="evidence" value="ECO:0007669"/>
    <property type="project" value="TreeGrafter"/>
</dbReference>
<dbReference type="PROSITE" id="PS50902">
    <property type="entry name" value="FLAVODOXIN_LIKE"/>
    <property type="match status" value="1"/>
</dbReference>
<dbReference type="InterPro" id="IPR029039">
    <property type="entry name" value="Flavoprotein-like_sf"/>
</dbReference>
<evidence type="ECO:0000313" key="6">
    <source>
        <dbReference type="Proteomes" id="UP000253083"/>
    </source>
</evidence>
<dbReference type="GO" id="GO:0003955">
    <property type="term" value="F:NAD(P)H dehydrogenase (quinone) activity"/>
    <property type="evidence" value="ECO:0007669"/>
    <property type="project" value="InterPro"/>
</dbReference>
<dbReference type="NCBIfam" id="NF002999">
    <property type="entry name" value="PRK03767.1"/>
    <property type="match status" value="1"/>
</dbReference>
<dbReference type="InterPro" id="IPR010089">
    <property type="entry name" value="Flavoprotein_WrbA-like"/>
</dbReference>
<evidence type="ECO:0000259" key="4">
    <source>
        <dbReference type="PROSITE" id="PS50902"/>
    </source>
</evidence>
<reference evidence="5 6" key="1">
    <citation type="submission" date="2018-06" db="EMBL/GenBank/DDBJ databases">
        <title>Genomic Encyclopedia of Type Strains, Phase IV (KMG-IV): sequencing the most valuable type-strain genomes for metagenomic binning, comparative biology and taxonomic classification.</title>
        <authorList>
            <person name="Goeker M."/>
        </authorList>
    </citation>
    <scope>NUCLEOTIDE SEQUENCE [LARGE SCALE GENOMIC DNA]</scope>
    <source>
        <strain evidence="5 6">DSM 24032</strain>
    </source>
</reference>
<dbReference type="OrthoDB" id="9801479at2"/>
<keyword evidence="3" id="KW-0288">FMN</keyword>
<evidence type="ECO:0000256" key="2">
    <source>
        <dbReference type="ARBA" id="ARBA00022630"/>
    </source>
</evidence>
<dbReference type="FunFam" id="3.40.50.360:FF:000001">
    <property type="entry name" value="NAD(P)H dehydrogenase (Quinone) FQR1-like"/>
    <property type="match status" value="1"/>
</dbReference>
<feature type="domain" description="Flavodoxin-like" evidence="4">
    <location>
        <begin position="3"/>
        <end position="194"/>
    </location>
</feature>
<dbReference type="FunCoup" id="A0A395JLS4">
    <property type="interactions" value="334"/>
</dbReference>